<reference evidence="2" key="1">
    <citation type="submission" date="2019-10" db="EMBL/GenBank/DDBJ databases">
        <authorList>
            <person name="Zhang R."/>
            <person name="Pan Y."/>
            <person name="Wang J."/>
            <person name="Ma R."/>
            <person name="Yu S."/>
        </authorList>
    </citation>
    <scope>NUCLEOTIDE SEQUENCE</scope>
    <source>
        <strain evidence="2">LA-IB0</strain>
        <tissue evidence="2">Leaf</tissue>
    </source>
</reference>
<name>A0AAV6W2T5_9LAMI</name>
<evidence type="ECO:0000313" key="2">
    <source>
        <dbReference type="EMBL" id="KAG8364514.1"/>
    </source>
</evidence>
<dbReference type="InterPro" id="IPR039300">
    <property type="entry name" value="JASON"/>
</dbReference>
<accession>A0AAV6W2T5</accession>
<dbReference type="GO" id="GO:0007142">
    <property type="term" value="P:male meiosis II"/>
    <property type="evidence" value="ECO:0007669"/>
    <property type="project" value="InterPro"/>
</dbReference>
<proteinExistence type="predicted"/>
<dbReference type="EMBL" id="WHWC01000018">
    <property type="protein sequence ID" value="KAG8364514.1"/>
    <property type="molecule type" value="Genomic_DNA"/>
</dbReference>
<dbReference type="PANTHER" id="PTHR33318">
    <property type="entry name" value="ASPARTYL/GLUTAMYL-TRNA(ASN/GLN) AMIDOTRANSFERASE SUBUNIT"/>
    <property type="match status" value="1"/>
</dbReference>
<dbReference type="AlphaFoldDB" id="A0AAV6W2T5"/>
<evidence type="ECO:0000313" key="3">
    <source>
        <dbReference type="Proteomes" id="UP000826271"/>
    </source>
</evidence>
<feature type="compositionally biased region" description="Low complexity" evidence="1">
    <location>
        <begin position="220"/>
        <end position="241"/>
    </location>
</feature>
<gene>
    <name evidence="2" type="ORF">BUALT_Bualt18G0005100</name>
</gene>
<organism evidence="2 3">
    <name type="scientific">Buddleja alternifolia</name>
    <dbReference type="NCBI Taxonomy" id="168488"/>
    <lineage>
        <taxon>Eukaryota</taxon>
        <taxon>Viridiplantae</taxon>
        <taxon>Streptophyta</taxon>
        <taxon>Embryophyta</taxon>
        <taxon>Tracheophyta</taxon>
        <taxon>Spermatophyta</taxon>
        <taxon>Magnoliopsida</taxon>
        <taxon>eudicotyledons</taxon>
        <taxon>Gunneridae</taxon>
        <taxon>Pentapetalae</taxon>
        <taxon>asterids</taxon>
        <taxon>lamiids</taxon>
        <taxon>Lamiales</taxon>
        <taxon>Scrophulariaceae</taxon>
        <taxon>Buddlejeae</taxon>
        <taxon>Buddleja</taxon>
    </lineage>
</organism>
<comment type="caution">
    <text evidence="2">The sequence shown here is derived from an EMBL/GenBank/DDBJ whole genome shotgun (WGS) entry which is preliminary data.</text>
</comment>
<feature type="region of interest" description="Disordered" evidence="1">
    <location>
        <begin position="167"/>
        <end position="186"/>
    </location>
</feature>
<dbReference type="Proteomes" id="UP000826271">
    <property type="component" value="Unassembled WGS sequence"/>
</dbReference>
<feature type="region of interest" description="Disordered" evidence="1">
    <location>
        <begin position="50"/>
        <end position="74"/>
    </location>
</feature>
<keyword evidence="3" id="KW-1185">Reference proteome</keyword>
<dbReference type="PANTHER" id="PTHR33318:SF7">
    <property type="entry name" value="PROTEIN JASON"/>
    <property type="match status" value="1"/>
</dbReference>
<evidence type="ECO:0000256" key="1">
    <source>
        <dbReference type="SAM" id="MobiDB-lite"/>
    </source>
</evidence>
<feature type="region of interest" description="Disordered" evidence="1">
    <location>
        <begin position="212"/>
        <end position="261"/>
    </location>
</feature>
<protein>
    <submittedName>
        <fullName evidence="2">Uncharacterized protein</fullName>
    </submittedName>
</protein>
<sequence length="446" mass="49114">MVGSWYSREGEEVAVLGFARRAVAAFMSCFCDCFRTNVSYSHLISTSDSMVTRNKDSPSSLDLSDDDSLQEGGEAGNPLFEELDILKDEAKFLKACGTLPQTPFEIRKASRKWADTSAQREEEKSWTFKSWIPNASLEKLKLDKQPDESPPPVKLCEEWVTWTGFSTDSPSSGMAGEHNIRRDSTGSIQNVVTPTVFATSVHCKNKSVRFDCESDTPTISSKGSSSGSSSQDSERSASSGSFTLSKPSPYPTPLKLTDEMQTPGTVFPSYMKNMADGTTARIRSQYVYAGLNPVDYPSKWKVLKDENSSSNHLIESIKLNDEATFTSTPISDKAIKDLLVGQDMKNEASLSSWLEPQSANQDGYNELSVSISDENAGCGRISGDRPISESSTYMYKEDQKIGSHATPFEERLEEELSEDSLGSLRKLVGGTRVVDFNEAEEYDTAL</sequence>